<reference evidence="1" key="1">
    <citation type="journal article" date="2005" name="PLoS Biol.">
        <title>The genomes of Oryza sativa: a history of duplications.</title>
        <authorList>
            <person name="Yu J."/>
            <person name="Wang J."/>
            <person name="Lin W."/>
            <person name="Li S."/>
            <person name="Li H."/>
            <person name="Zhou J."/>
            <person name="Ni P."/>
            <person name="Dong W."/>
            <person name="Hu S."/>
            <person name="Zeng C."/>
            <person name="Zhang J."/>
            <person name="Zhang Y."/>
            <person name="Li R."/>
            <person name="Xu Z."/>
            <person name="Li S."/>
            <person name="Li X."/>
            <person name="Zheng H."/>
            <person name="Cong L."/>
            <person name="Lin L."/>
            <person name="Yin J."/>
            <person name="Geng J."/>
            <person name="Li G."/>
            <person name="Shi J."/>
            <person name="Liu J."/>
            <person name="Lv H."/>
            <person name="Li J."/>
            <person name="Wang J."/>
            <person name="Deng Y."/>
            <person name="Ran L."/>
            <person name="Shi X."/>
            <person name="Wang X."/>
            <person name="Wu Q."/>
            <person name="Li C."/>
            <person name="Ren X."/>
            <person name="Wang J."/>
            <person name="Wang X."/>
            <person name="Li D."/>
            <person name="Liu D."/>
            <person name="Zhang X."/>
            <person name="Ji Z."/>
            <person name="Zhao W."/>
            <person name="Sun Y."/>
            <person name="Zhang Z."/>
            <person name="Bao J."/>
            <person name="Han Y."/>
            <person name="Dong L."/>
            <person name="Ji J."/>
            <person name="Chen P."/>
            <person name="Wu S."/>
            <person name="Liu J."/>
            <person name="Xiao Y."/>
            <person name="Bu D."/>
            <person name="Tan J."/>
            <person name="Yang L."/>
            <person name="Ye C."/>
            <person name="Zhang J."/>
            <person name="Xu J."/>
            <person name="Zhou Y."/>
            <person name="Yu Y."/>
            <person name="Zhang B."/>
            <person name="Zhuang S."/>
            <person name="Wei H."/>
            <person name="Liu B."/>
            <person name="Lei M."/>
            <person name="Yu H."/>
            <person name="Li Y."/>
            <person name="Xu H."/>
            <person name="Wei S."/>
            <person name="He X."/>
            <person name="Fang L."/>
            <person name="Zhang Z."/>
            <person name="Zhang Y."/>
            <person name="Huang X."/>
            <person name="Su Z."/>
            <person name="Tong W."/>
            <person name="Li J."/>
            <person name="Tong Z."/>
            <person name="Li S."/>
            <person name="Ye J."/>
            <person name="Wang L."/>
            <person name="Fang L."/>
            <person name="Lei T."/>
            <person name="Chen C."/>
            <person name="Chen H."/>
            <person name="Xu Z."/>
            <person name="Li H."/>
            <person name="Huang H."/>
            <person name="Zhang F."/>
            <person name="Xu H."/>
            <person name="Li N."/>
            <person name="Zhao C."/>
            <person name="Li S."/>
            <person name="Dong L."/>
            <person name="Huang Y."/>
            <person name="Li L."/>
            <person name="Xi Y."/>
            <person name="Qi Q."/>
            <person name="Li W."/>
            <person name="Zhang B."/>
            <person name="Hu W."/>
            <person name="Zhang Y."/>
            <person name="Tian X."/>
            <person name="Jiao Y."/>
            <person name="Liang X."/>
            <person name="Jin J."/>
            <person name="Gao L."/>
            <person name="Zheng W."/>
            <person name="Hao B."/>
            <person name="Liu S."/>
            <person name="Wang W."/>
            <person name="Yuan L."/>
            <person name="Cao M."/>
            <person name="McDermott J."/>
            <person name="Samudrala R."/>
            <person name="Wang J."/>
            <person name="Wong G.K."/>
            <person name="Yang H."/>
        </authorList>
    </citation>
    <scope>NUCLEOTIDE SEQUENCE [LARGE SCALE GENOMIC DNA]</scope>
</reference>
<evidence type="ECO:0000313" key="1">
    <source>
        <dbReference type="EMBL" id="EAZ29201.1"/>
    </source>
</evidence>
<protein>
    <submittedName>
        <fullName evidence="1">Uncharacterized protein</fullName>
    </submittedName>
</protein>
<proteinExistence type="predicted"/>
<reference evidence="1" key="2">
    <citation type="submission" date="2008-12" db="EMBL/GenBank/DDBJ databases">
        <title>Improved gene annotation of the rice (Oryza sativa) genomes.</title>
        <authorList>
            <person name="Wang J."/>
            <person name="Li R."/>
            <person name="Fan W."/>
            <person name="Huang Q."/>
            <person name="Zhang J."/>
            <person name="Zhou Y."/>
            <person name="Hu Y."/>
            <person name="Zi S."/>
            <person name="Li J."/>
            <person name="Ni P."/>
            <person name="Zheng H."/>
            <person name="Zhang Y."/>
            <person name="Zhao M."/>
            <person name="Hao Q."/>
            <person name="McDermott J."/>
            <person name="Samudrala R."/>
            <person name="Kristiansen K."/>
            <person name="Wong G.K.-S."/>
        </authorList>
    </citation>
    <scope>NUCLEOTIDE SEQUENCE</scope>
</reference>
<dbReference type="AlphaFoldDB" id="A3APG2"/>
<accession>A3APG2</accession>
<sequence>MAEFEAAAEQFRVFIQETKAKAEEAYQLAVLIQKAAAGGGSDVAAALEVCKKAAEATAAGGASSDAAATSEICKAADVMVKEVAAHADLIQEGSAEEEAYRPPVLIPVATARDFGGSMRGLTQSCYMSVSVTNVEVMRVSWVLHFVFCKIWHGVRRGL</sequence>
<dbReference type="Proteomes" id="UP000007752">
    <property type="component" value="Chromosome 3"/>
</dbReference>
<gene>
    <name evidence="1" type="ORF">OsJ_13261</name>
</gene>
<name>A3APG2_ORYSJ</name>
<dbReference type="EMBL" id="CM000140">
    <property type="protein sequence ID" value="EAZ29201.1"/>
    <property type="molecule type" value="Genomic_DNA"/>
</dbReference>
<organism evidence="1">
    <name type="scientific">Oryza sativa subsp. japonica</name>
    <name type="common">Rice</name>
    <dbReference type="NCBI Taxonomy" id="39947"/>
    <lineage>
        <taxon>Eukaryota</taxon>
        <taxon>Viridiplantae</taxon>
        <taxon>Streptophyta</taxon>
        <taxon>Embryophyta</taxon>
        <taxon>Tracheophyta</taxon>
        <taxon>Spermatophyta</taxon>
        <taxon>Magnoliopsida</taxon>
        <taxon>Liliopsida</taxon>
        <taxon>Poales</taxon>
        <taxon>Poaceae</taxon>
        <taxon>BOP clade</taxon>
        <taxon>Oryzoideae</taxon>
        <taxon>Oryzeae</taxon>
        <taxon>Oryzinae</taxon>
        <taxon>Oryza</taxon>
        <taxon>Oryza sativa</taxon>
    </lineage>
</organism>